<protein>
    <submittedName>
        <fullName evidence="8">Dihydroorotate dehydrogenase-like protein</fullName>
    </submittedName>
</protein>
<keyword evidence="5" id="KW-0665">Pyrimidine biosynthesis</keyword>
<dbReference type="AlphaFoldDB" id="A0A5D0MDR1"/>
<gene>
    <name evidence="8" type="ORF">FXF47_01950</name>
</gene>
<name>A0A5D0MDR1_9BACT</name>
<feature type="domain" description="Dihydroorotate dehydrogenase catalytic" evidence="7">
    <location>
        <begin position="4"/>
        <end position="289"/>
    </location>
</feature>
<evidence type="ECO:0000256" key="2">
    <source>
        <dbReference type="ARBA" id="ARBA00004725"/>
    </source>
</evidence>
<dbReference type="PIRSF" id="PIRSF000164">
    <property type="entry name" value="DHO_oxidase"/>
    <property type="match status" value="1"/>
</dbReference>
<dbReference type="InterPro" id="IPR013785">
    <property type="entry name" value="Aldolase_TIM"/>
</dbReference>
<dbReference type="PANTHER" id="PTHR48109">
    <property type="entry name" value="DIHYDROOROTATE DEHYDROGENASE (QUINONE), MITOCHONDRIAL-RELATED"/>
    <property type="match status" value="1"/>
</dbReference>
<evidence type="ECO:0000259" key="7">
    <source>
        <dbReference type="Pfam" id="PF01180"/>
    </source>
</evidence>
<dbReference type="Pfam" id="PF01180">
    <property type="entry name" value="DHO_dh"/>
    <property type="match status" value="1"/>
</dbReference>
<dbReference type="Gene3D" id="3.20.20.70">
    <property type="entry name" value="Aldolase class I"/>
    <property type="match status" value="1"/>
</dbReference>
<dbReference type="Proteomes" id="UP000324143">
    <property type="component" value="Unassembled WGS sequence"/>
</dbReference>
<dbReference type="GO" id="GO:0044205">
    <property type="term" value="P:'de novo' UMP biosynthetic process"/>
    <property type="evidence" value="ECO:0007669"/>
    <property type="project" value="UniProtKB-UniPathway"/>
</dbReference>
<evidence type="ECO:0000256" key="6">
    <source>
        <dbReference type="ARBA" id="ARBA00023002"/>
    </source>
</evidence>
<evidence type="ECO:0000313" key="8">
    <source>
        <dbReference type="EMBL" id="TYB31857.1"/>
    </source>
</evidence>
<dbReference type="InterPro" id="IPR012135">
    <property type="entry name" value="Dihydroorotate_DH_1_2"/>
</dbReference>
<evidence type="ECO:0000256" key="3">
    <source>
        <dbReference type="ARBA" id="ARBA00022630"/>
    </source>
</evidence>
<comment type="cofactor">
    <cofactor evidence="1">
        <name>FMN</name>
        <dbReference type="ChEBI" id="CHEBI:58210"/>
    </cofactor>
</comment>
<dbReference type="EMBL" id="VSIX01000026">
    <property type="protein sequence ID" value="TYB31857.1"/>
    <property type="molecule type" value="Genomic_DNA"/>
</dbReference>
<dbReference type="GO" id="GO:0004152">
    <property type="term" value="F:dihydroorotate dehydrogenase activity"/>
    <property type="evidence" value="ECO:0007669"/>
    <property type="project" value="InterPro"/>
</dbReference>
<organism evidence="8 9">
    <name type="scientific">Candidatus Mcinerneyibacterium aminivorans</name>
    <dbReference type="NCBI Taxonomy" id="2703815"/>
    <lineage>
        <taxon>Bacteria</taxon>
        <taxon>Candidatus Macinerneyibacteriota</taxon>
        <taxon>Candidatus Mcinerneyibacteria</taxon>
        <taxon>Candidatus Mcinerneyibacteriales</taxon>
        <taxon>Candidatus Mcinerneyibacteriaceae</taxon>
        <taxon>Candidatus Mcinerneyibacterium</taxon>
    </lineage>
</organism>
<keyword evidence="3" id="KW-0285">Flavoprotein</keyword>
<evidence type="ECO:0000256" key="5">
    <source>
        <dbReference type="ARBA" id="ARBA00022975"/>
    </source>
</evidence>
<dbReference type="NCBIfam" id="NF005741">
    <property type="entry name" value="PRK07565.1"/>
    <property type="match status" value="1"/>
</dbReference>
<keyword evidence="6" id="KW-0560">Oxidoreductase</keyword>
<dbReference type="InterPro" id="IPR005720">
    <property type="entry name" value="Dihydroorotate_DH_cat"/>
</dbReference>
<evidence type="ECO:0000256" key="4">
    <source>
        <dbReference type="ARBA" id="ARBA00022643"/>
    </source>
</evidence>
<dbReference type="SUPFAM" id="SSF51395">
    <property type="entry name" value="FMN-linked oxidoreductases"/>
    <property type="match status" value="1"/>
</dbReference>
<accession>A0A5D0MDR1</accession>
<proteinExistence type="predicted"/>
<keyword evidence="4" id="KW-0288">FMN</keyword>
<reference evidence="8" key="1">
    <citation type="submission" date="2019-08" db="EMBL/GenBank/DDBJ databases">
        <title>Genomic characterization of a novel candidate phylum (ARYD3) from a high temperature, high salinity tertiary oil reservoir in north central Oklahoma, USA.</title>
        <authorList>
            <person name="Youssef N.H."/>
            <person name="Yadav A."/>
            <person name="Elshahed M.S."/>
        </authorList>
    </citation>
    <scope>NUCLEOTIDE SEQUENCE [LARGE SCALE GENOMIC DNA]</scope>
    <source>
        <strain evidence="8">ARYD3</strain>
    </source>
</reference>
<comment type="pathway">
    <text evidence="2">Pyrimidine metabolism; UMP biosynthesis via de novo pathway.</text>
</comment>
<dbReference type="PANTHER" id="PTHR48109:SF3">
    <property type="entry name" value="SLL0744 PROTEIN"/>
    <property type="match status" value="1"/>
</dbReference>
<dbReference type="InterPro" id="IPR050074">
    <property type="entry name" value="DHO_dehydrogenase"/>
</dbReference>
<dbReference type="GO" id="GO:0006207">
    <property type="term" value="P:'de novo' pyrimidine nucleobase biosynthetic process"/>
    <property type="evidence" value="ECO:0007669"/>
    <property type="project" value="TreeGrafter"/>
</dbReference>
<keyword evidence="9" id="KW-1185">Reference proteome</keyword>
<comment type="caution">
    <text evidence="8">The sequence shown here is derived from an EMBL/GenBank/DDBJ whole genome shotgun (WGS) entry which is preliminary data.</text>
</comment>
<dbReference type="UniPathway" id="UPA00070"/>
<sequence length="337" mass="38910">MADLSTKYMGINLKNPIIVGASSLTADLKTIKKIEESNAGAIVIKSLFEEQIQLERYKFDEELNKNNERYAEMTTLNPPLEHAGPKEHLMWVKKTVESIDIPVIASLNAVNYETWIEYSIELEKTGVNGLELNFYSIPKSFNLTGKEIENQQLKILNDIKKKVTIPVSVKLSSSYSNMLNIIKKMDNIGVNGFVLFNRFFQPDIDVYKEKHIFPFNLSRENDYRMSLRFAGLLYNRISADICSSRGIFGGYDIIKLLLSGSTCVQIVSALYKKDIKYINEMRKDINSWMEEKNYKKIEEFRGKLSNDEVDDKYTYKRAQYVDLLMNPEKLDVKEPLV</sequence>
<dbReference type="GO" id="GO:0005737">
    <property type="term" value="C:cytoplasm"/>
    <property type="evidence" value="ECO:0007669"/>
    <property type="project" value="InterPro"/>
</dbReference>
<evidence type="ECO:0000313" key="9">
    <source>
        <dbReference type="Proteomes" id="UP000324143"/>
    </source>
</evidence>
<evidence type="ECO:0000256" key="1">
    <source>
        <dbReference type="ARBA" id="ARBA00001917"/>
    </source>
</evidence>